<dbReference type="EMBL" id="JAQGLA010000071">
    <property type="protein sequence ID" value="MDA3629601.1"/>
    <property type="molecule type" value="Genomic_DNA"/>
</dbReference>
<dbReference type="Proteomes" id="UP001210380">
    <property type="component" value="Unassembled WGS sequence"/>
</dbReference>
<accession>A0ABT4V6K0</accession>
<protein>
    <submittedName>
        <fullName evidence="1">Uncharacterized protein</fullName>
    </submittedName>
</protein>
<reference evidence="1 2" key="1">
    <citation type="submission" date="2022-11" db="EMBL/GenBank/DDBJ databases">
        <title>Draft genome sequence of Saccharopolyspora sp. WRP15-2 isolated from rhizosphere soils of wild rice in Thailand.</title>
        <authorList>
            <person name="Duangmal K."/>
            <person name="Kammanee S."/>
            <person name="Muangham S."/>
        </authorList>
    </citation>
    <scope>NUCLEOTIDE SEQUENCE [LARGE SCALE GENOMIC DNA]</scope>
    <source>
        <strain evidence="1 2">WRP15-2</strain>
    </source>
</reference>
<evidence type="ECO:0000313" key="2">
    <source>
        <dbReference type="Proteomes" id="UP001210380"/>
    </source>
</evidence>
<organism evidence="1 2">
    <name type="scientific">Saccharopolyspora oryzae</name>
    <dbReference type="NCBI Taxonomy" id="2997343"/>
    <lineage>
        <taxon>Bacteria</taxon>
        <taxon>Bacillati</taxon>
        <taxon>Actinomycetota</taxon>
        <taxon>Actinomycetes</taxon>
        <taxon>Pseudonocardiales</taxon>
        <taxon>Pseudonocardiaceae</taxon>
        <taxon>Saccharopolyspora</taxon>
    </lineage>
</organism>
<sequence>MSCEIGFRVIEPPPAAAVGPLVVGRIMSTEDVRAASRRVTWRMMLFASEPGK</sequence>
<evidence type="ECO:0000313" key="1">
    <source>
        <dbReference type="EMBL" id="MDA3629601.1"/>
    </source>
</evidence>
<keyword evidence="2" id="KW-1185">Reference proteome</keyword>
<gene>
    <name evidence="1" type="ORF">OU415_29525</name>
</gene>
<dbReference type="RefSeq" id="WP_270952630.1">
    <property type="nucleotide sequence ID" value="NZ_JAQGLA010000071.1"/>
</dbReference>
<proteinExistence type="predicted"/>
<comment type="caution">
    <text evidence="1">The sequence shown here is derived from an EMBL/GenBank/DDBJ whole genome shotgun (WGS) entry which is preliminary data.</text>
</comment>
<name>A0ABT4V6K0_9PSEU</name>